<reference evidence="2 3" key="1">
    <citation type="journal article" date="2013" name="BMC Genomics">
        <title>Comparative genomics of parasitic silkworm microsporidia reveal an association between genome expansion and host adaptation.</title>
        <authorList>
            <person name="Pan G."/>
            <person name="Xu J."/>
            <person name="Li T."/>
            <person name="Xia Q."/>
            <person name="Liu S.L."/>
            <person name="Zhang G."/>
            <person name="Li S."/>
            <person name="Li C."/>
            <person name="Liu H."/>
            <person name="Yang L."/>
            <person name="Liu T."/>
            <person name="Zhang X."/>
            <person name="Wu Z."/>
            <person name="Fan W."/>
            <person name="Dang X."/>
            <person name="Xiang H."/>
            <person name="Tao M."/>
            <person name="Li Y."/>
            <person name="Hu J."/>
            <person name="Li Z."/>
            <person name="Lin L."/>
            <person name="Luo J."/>
            <person name="Geng L."/>
            <person name="Wang L."/>
            <person name="Long M."/>
            <person name="Wan Y."/>
            <person name="He N."/>
            <person name="Zhang Z."/>
            <person name="Lu C."/>
            <person name="Keeling P.J."/>
            <person name="Wang J."/>
            <person name="Xiang Z."/>
            <person name="Zhou Z."/>
        </authorList>
    </citation>
    <scope>NUCLEOTIDE SEQUENCE [LARGE SCALE GENOMIC DNA]</scope>
    <source>
        <strain evidence="3">CQ1 / CVCC 102059</strain>
    </source>
</reference>
<gene>
    <name evidence="2" type="ORF">NBO_10g0084</name>
</gene>
<organism evidence="2 3">
    <name type="scientific">Nosema bombycis (strain CQ1 / CVCC 102059)</name>
    <name type="common">Microsporidian parasite</name>
    <name type="synonym">Pebrine of silkworm</name>
    <dbReference type="NCBI Taxonomy" id="578461"/>
    <lineage>
        <taxon>Eukaryota</taxon>
        <taxon>Fungi</taxon>
        <taxon>Fungi incertae sedis</taxon>
        <taxon>Microsporidia</taxon>
        <taxon>Nosematidae</taxon>
        <taxon>Nosema</taxon>
    </lineage>
</organism>
<evidence type="ECO:0000313" key="2">
    <source>
        <dbReference type="EMBL" id="EOB15094.1"/>
    </source>
</evidence>
<sequence>MSLDISKSSKSCKFFILLLMLLCYFMIMRFLYYSNNGFSVPSPNLKYKTNKEKELKKKTRPVKSK</sequence>
<name>R0MAU7_NOSB1</name>
<dbReference type="AlphaFoldDB" id="R0MAU7"/>
<dbReference type="HOGENOM" id="CLU_2850281_0_0_1"/>
<accession>R0MAU7</accession>
<evidence type="ECO:0000313" key="3">
    <source>
        <dbReference type="Proteomes" id="UP000016927"/>
    </source>
</evidence>
<keyword evidence="1" id="KW-0472">Membrane</keyword>
<keyword evidence="3" id="KW-1185">Reference proteome</keyword>
<dbReference type="VEuPathDB" id="MicrosporidiaDB:NBO_10g0084"/>
<feature type="transmembrane region" description="Helical" evidence="1">
    <location>
        <begin position="12"/>
        <end position="32"/>
    </location>
</feature>
<keyword evidence="1" id="KW-1133">Transmembrane helix</keyword>
<evidence type="ECO:0000256" key="1">
    <source>
        <dbReference type="SAM" id="Phobius"/>
    </source>
</evidence>
<keyword evidence="1" id="KW-0812">Transmembrane</keyword>
<protein>
    <submittedName>
        <fullName evidence="2">Uncharacterized protein</fullName>
    </submittedName>
</protein>
<proteinExistence type="predicted"/>
<dbReference type="Proteomes" id="UP000016927">
    <property type="component" value="Unassembled WGS sequence"/>
</dbReference>
<dbReference type="EMBL" id="KB908918">
    <property type="protein sequence ID" value="EOB15094.1"/>
    <property type="molecule type" value="Genomic_DNA"/>
</dbReference>